<organism evidence="2 3">
    <name type="scientific">Bursaphelenchus okinawaensis</name>
    <dbReference type="NCBI Taxonomy" id="465554"/>
    <lineage>
        <taxon>Eukaryota</taxon>
        <taxon>Metazoa</taxon>
        <taxon>Ecdysozoa</taxon>
        <taxon>Nematoda</taxon>
        <taxon>Chromadorea</taxon>
        <taxon>Rhabditida</taxon>
        <taxon>Tylenchina</taxon>
        <taxon>Tylenchomorpha</taxon>
        <taxon>Aphelenchoidea</taxon>
        <taxon>Aphelenchoididae</taxon>
        <taxon>Bursaphelenchus</taxon>
    </lineage>
</organism>
<dbReference type="Proteomes" id="UP000614601">
    <property type="component" value="Unassembled WGS sequence"/>
</dbReference>
<dbReference type="Proteomes" id="UP000783686">
    <property type="component" value="Unassembled WGS sequence"/>
</dbReference>
<name>A0A811KWV7_9BILA</name>
<keyword evidence="3" id="KW-1185">Reference proteome</keyword>
<gene>
    <name evidence="2" type="ORF">BOKJ2_LOCUS8692</name>
</gene>
<dbReference type="EMBL" id="CAJFCW020000004">
    <property type="protein sequence ID" value="CAG9113051.1"/>
    <property type="molecule type" value="Genomic_DNA"/>
</dbReference>
<evidence type="ECO:0000313" key="2">
    <source>
        <dbReference type="EMBL" id="CAD5219934.1"/>
    </source>
</evidence>
<accession>A0A811KWV7</accession>
<protein>
    <submittedName>
        <fullName evidence="2">Uncharacterized protein</fullName>
    </submittedName>
</protein>
<dbReference type="OrthoDB" id="10382842at2759"/>
<feature type="signal peptide" evidence="1">
    <location>
        <begin position="1"/>
        <end position="22"/>
    </location>
</feature>
<feature type="chain" id="PRO_5035595281" evidence="1">
    <location>
        <begin position="23"/>
        <end position="123"/>
    </location>
</feature>
<comment type="caution">
    <text evidence="2">The sequence shown here is derived from an EMBL/GenBank/DDBJ whole genome shotgun (WGS) entry which is preliminary data.</text>
</comment>
<evidence type="ECO:0000313" key="3">
    <source>
        <dbReference type="Proteomes" id="UP000614601"/>
    </source>
</evidence>
<evidence type="ECO:0000256" key="1">
    <source>
        <dbReference type="SAM" id="SignalP"/>
    </source>
</evidence>
<sequence length="123" mass="14209">MQITVVIVVLAVFITTITACHAIPPSAEVMEQIRLRLKQAIEAPYDPELQNLTNAQIAALEETIDRYARLPNKFSYNAEMFDDKVVKMFSKKQIRMFKDFVEKQKRKNSLLEDIKTLDDIYVG</sequence>
<proteinExistence type="predicted"/>
<dbReference type="AlphaFoldDB" id="A0A811KWV7"/>
<keyword evidence="1" id="KW-0732">Signal</keyword>
<dbReference type="EMBL" id="CAJFDH010000004">
    <property type="protein sequence ID" value="CAD5219934.1"/>
    <property type="molecule type" value="Genomic_DNA"/>
</dbReference>
<reference evidence="2" key="1">
    <citation type="submission" date="2020-09" db="EMBL/GenBank/DDBJ databases">
        <authorList>
            <person name="Kikuchi T."/>
        </authorList>
    </citation>
    <scope>NUCLEOTIDE SEQUENCE</scope>
    <source>
        <strain evidence="2">SH1</strain>
    </source>
</reference>